<feature type="compositionally biased region" description="Low complexity" evidence="4">
    <location>
        <begin position="144"/>
        <end position="158"/>
    </location>
</feature>
<sequence>MSWEGPVNKTDLINQLAERLDGDKKTAQAAVEGFIDLVQREVHKGSSVSISGFGVFEKRARAARTARNPRTGESVKVRKTNVPAFRPGKYFKDVIAGSIKMPKSTGQITTARAAAALAKASTTAKAAPKAADAAPARTTRARATKAAATEAAPAPARTTRARATKAAAAETAPARTTRATRATKATAATEAAPAKTTRARATTKTAAAPKTTATKTTAAKSEGAAKTTTRRSAAKSK</sequence>
<keyword evidence="2 5" id="KW-0238">DNA-binding</keyword>
<name>A0A938YEG4_9ACTN</name>
<evidence type="ECO:0000256" key="1">
    <source>
        <dbReference type="ARBA" id="ARBA00023067"/>
    </source>
</evidence>
<organism evidence="5 6">
    <name type="scientific">Nakamurella leprariae</name>
    <dbReference type="NCBI Taxonomy" id="2803911"/>
    <lineage>
        <taxon>Bacteria</taxon>
        <taxon>Bacillati</taxon>
        <taxon>Actinomycetota</taxon>
        <taxon>Actinomycetes</taxon>
        <taxon>Nakamurellales</taxon>
        <taxon>Nakamurellaceae</taxon>
        <taxon>Nakamurella</taxon>
    </lineage>
</organism>
<dbReference type="GO" id="GO:0030527">
    <property type="term" value="F:structural constituent of chromatin"/>
    <property type="evidence" value="ECO:0007669"/>
    <property type="project" value="InterPro"/>
</dbReference>
<evidence type="ECO:0000313" key="5">
    <source>
        <dbReference type="EMBL" id="MBM9468088.1"/>
    </source>
</evidence>
<feature type="region of interest" description="Disordered" evidence="4">
    <location>
        <begin position="122"/>
        <end position="237"/>
    </location>
</feature>
<keyword evidence="1" id="KW-0226">DNA condensation</keyword>
<protein>
    <submittedName>
        <fullName evidence="5">HU family DNA-binding protein</fullName>
    </submittedName>
</protein>
<dbReference type="GO" id="GO:0030261">
    <property type="term" value="P:chromosome condensation"/>
    <property type="evidence" value="ECO:0007669"/>
    <property type="project" value="UniProtKB-KW"/>
</dbReference>
<dbReference type="PANTHER" id="PTHR33175">
    <property type="entry name" value="DNA-BINDING PROTEIN HU"/>
    <property type="match status" value="1"/>
</dbReference>
<dbReference type="InterPro" id="IPR010992">
    <property type="entry name" value="IHF-like_DNA-bd_dom_sf"/>
</dbReference>
<accession>A0A938YEG4</accession>
<dbReference type="Pfam" id="PF00216">
    <property type="entry name" value="Bac_DNA_binding"/>
    <property type="match status" value="1"/>
</dbReference>
<dbReference type="GO" id="GO:0005829">
    <property type="term" value="C:cytosol"/>
    <property type="evidence" value="ECO:0007669"/>
    <property type="project" value="TreeGrafter"/>
</dbReference>
<feature type="compositionally biased region" description="Basic residues" evidence="4">
    <location>
        <begin position="228"/>
        <end position="237"/>
    </location>
</feature>
<dbReference type="PRINTS" id="PR01727">
    <property type="entry name" value="DNABINDINGHU"/>
</dbReference>
<dbReference type="EMBL" id="JAERWK010000016">
    <property type="protein sequence ID" value="MBM9468088.1"/>
    <property type="molecule type" value="Genomic_DNA"/>
</dbReference>
<evidence type="ECO:0000256" key="4">
    <source>
        <dbReference type="SAM" id="MobiDB-lite"/>
    </source>
</evidence>
<gene>
    <name evidence="5" type="ORF">JL106_12440</name>
</gene>
<feature type="compositionally biased region" description="Low complexity" evidence="4">
    <location>
        <begin position="164"/>
        <end position="227"/>
    </location>
</feature>
<dbReference type="SUPFAM" id="SSF47729">
    <property type="entry name" value="IHF-like DNA-binding proteins"/>
    <property type="match status" value="1"/>
</dbReference>
<dbReference type="PROSITE" id="PS00045">
    <property type="entry name" value="HISTONE_LIKE"/>
    <property type="match status" value="1"/>
</dbReference>
<evidence type="ECO:0000256" key="2">
    <source>
        <dbReference type="ARBA" id="ARBA00023125"/>
    </source>
</evidence>
<dbReference type="CDD" id="cd13831">
    <property type="entry name" value="HU"/>
    <property type="match status" value="1"/>
</dbReference>
<dbReference type="InterPro" id="IPR000119">
    <property type="entry name" value="Hist_DNA-bd"/>
</dbReference>
<dbReference type="Gene3D" id="4.10.520.10">
    <property type="entry name" value="IHF-like DNA-binding proteins"/>
    <property type="match status" value="1"/>
</dbReference>
<comment type="similarity">
    <text evidence="3">Belongs to the bacterial histone-like protein family.</text>
</comment>
<comment type="caution">
    <text evidence="5">The sequence shown here is derived from an EMBL/GenBank/DDBJ whole genome shotgun (WGS) entry which is preliminary data.</text>
</comment>
<dbReference type="InterPro" id="IPR020816">
    <property type="entry name" value="Histone-like_DNA-bd_CS"/>
</dbReference>
<dbReference type="GO" id="GO:0003677">
    <property type="term" value="F:DNA binding"/>
    <property type="evidence" value="ECO:0007669"/>
    <property type="project" value="UniProtKB-KW"/>
</dbReference>
<proteinExistence type="inferred from homology"/>
<dbReference type="Proteomes" id="UP000663792">
    <property type="component" value="Unassembled WGS sequence"/>
</dbReference>
<feature type="compositionally biased region" description="Low complexity" evidence="4">
    <location>
        <begin position="122"/>
        <end position="138"/>
    </location>
</feature>
<evidence type="ECO:0000313" key="6">
    <source>
        <dbReference type="Proteomes" id="UP000663792"/>
    </source>
</evidence>
<keyword evidence="6" id="KW-1185">Reference proteome</keyword>
<reference evidence="5" key="1">
    <citation type="submission" date="2021-01" db="EMBL/GenBank/DDBJ databases">
        <title>YIM 132084 draft genome.</title>
        <authorList>
            <person name="An D."/>
        </authorList>
    </citation>
    <scope>NUCLEOTIDE SEQUENCE</scope>
    <source>
        <strain evidence="5">YIM 132084</strain>
    </source>
</reference>
<dbReference type="AlphaFoldDB" id="A0A938YEG4"/>
<dbReference type="SMART" id="SM00411">
    <property type="entry name" value="BHL"/>
    <property type="match status" value="1"/>
</dbReference>
<dbReference type="PANTHER" id="PTHR33175:SF3">
    <property type="entry name" value="DNA-BINDING PROTEIN HU-BETA"/>
    <property type="match status" value="1"/>
</dbReference>
<evidence type="ECO:0000256" key="3">
    <source>
        <dbReference type="RuleBase" id="RU003939"/>
    </source>
</evidence>